<organism evidence="1 2">
    <name type="scientific">Dreissena polymorpha</name>
    <name type="common">Zebra mussel</name>
    <name type="synonym">Mytilus polymorpha</name>
    <dbReference type="NCBI Taxonomy" id="45954"/>
    <lineage>
        <taxon>Eukaryota</taxon>
        <taxon>Metazoa</taxon>
        <taxon>Spiralia</taxon>
        <taxon>Lophotrochozoa</taxon>
        <taxon>Mollusca</taxon>
        <taxon>Bivalvia</taxon>
        <taxon>Autobranchia</taxon>
        <taxon>Heteroconchia</taxon>
        <taxon>Euheterodonta</taxon>
        <taxon>Imparidentia</taxon>
        <taxon>Neoheterodontei</taxon>
        <taxon>Myida</taxon>
        <taxon>Dreissenoidea</taxon>
        <taxon>Dreissenidae</taxon>
        <taxon>Dreissena</taxon>
    </lineage>
</organism>
<accession>A0A9D4CN15</accession>
<dbReference type="AlphaFoldDB" id="A0A9D4CN15"/>
<evidence type="ECO:0000313" key="1">
    <source>
        <dbReference type="EMBL" id="KAH3727146.1"/>
    </source>
</evidence>
<gene>
    <name evidence="1" type="ORF">DPMN_053072</name>
</gene>
<reference evidence="1" key="1">
    <citation type="journal article" date="2019" name="bioRxiv">
        <title>The Genome of the Zebra Mussel, Dreissena polymorpha: A Resource for Invasive Species Research.</title>
        <authorList>
            <person name="McCartney M.A."/>
            <person name="Auch B."/>
            <person name="Kono T."/>
            <person name="Mallez S."/>
            <person name="Zhang Y."/>
            <person name="Obille A."/>
            <person name="Becker A."/>
            <person name="Abrahante J.E."/>
            <person name="Garbe J."/>
            <person name="Badalamenti J.P."/>
            <person name="Herman A."/>
            <person name="Mangelson H."/>
            <person name="Liachko I."/>
            <person name="Sullivan S."/>
            <person name="Sone E.D."/>
            <person name="Koren S."/>
            <person name="Silverstein K.A.T."/>
            <person name="Beckman K.B."/>
            <person name="Gohl D.M."/>
        </authorList>
    </citation>
    <scope>NUCLEOTIDE SEQUENCE</scope>
    <source>
        <strain evidence="1">Duluth1</strain>
        <tissue evidence="1">Whole animal</tissue>
    </source>
</reference>
<dbReference type="EMBL" id="JAIWYP010000012">
    <property type="protein sequence ID" value="KAH3727146.1"/>
    <property type="molecule type" value="Genomic_DNA"/>
</dbReference>
<evidence type="ECO:0000313" key="2">
    <source>
        <dbReference type="Proteomes" id="UP000828390"/>
    </source>
</evidence>
<dbReference type="Proteomes" id="UP000828390">
    <property type="component" value="Unassembled WGS sequence"/>
</dbReference>
<sequence>MTVNSQHTPAPNQTLDRNMIDLKAEVTWLKSNMSKVNEKMDTLHHDLHTVKSELKSCSNIINKHLDVSNINSDNLVLSNVF</sequence>
<proteinExistence type="predicted"/>
<name>A0A9D4CN15_DREPO</name>
<protein>
    <submittedName>
        <fullName evidence="1">Uncharacterized protein</fullName>
    </submittedName>
</protein>
<comment type="caution">
    <text evidence="1">The sequence shown here is derived from an EMBL/GenBank/DDBJ whole genome shotgun (WGS) entry which is preliminary data.</text>
</comment>
<reference evidence="1" key="2">
    <citation type="submission" date="2020-11" db="EMBL/GenBank/DDBJ databases">
        <authorList>
            <person name="McCartney M.A."/>
            <person name="Auch B."/>
            <person name="Kono T."/>
            <person name="Mallez S."/>
            <person name="Becker A."/>
            <person name="Gohl D.M."/>
            <person name="Silverstein K.A.T."/>
            <person name="Koren S."/>
            <person name="Bechman K.B."/>
            <person name="Herman A."/>
            <person name="Abrahante J.E."/>
            <person name="Garbe J."/>
        </authorList>
    </citation>
    <scope>NUCLEOTIDE SEQUENCE</scope>
    <source>
        <strain evidence="1">Duluth1</strain>
        <tissue evidence="1">Whole animal</tissue>
    </source>
</reference>
<keyword evidence="2" id="KW-1185">Reference proteome</keyword>